<evidence type="ECO:0000256" key="1">
    <source>
        <dbReference type="SAM" id="MobiDB-lite"/>
    </source>
</evidence>
<feature type="compositionally biased region" description="Basic and acidic residues" evidence="1">
    <location>
        <begin position="86"/>
        <end position="121"/>
    </location>
</feature>
<feature type="compositionally biased region" description="Basic and acidic residues" evidence="1">
    <location>
        <begin position="54"/>
        <end position="64"/>
    </location>
</feature>
<sequence length="171" mass="18421">MSRGFRKSLTDSAGGMPRRLMEAVGSMAVPGQPQDKQGAGSERARGATGAITEGRPRGDHEDGNVRAGSGGRRFTGPHRPQTRRGRHDERVSAHRRPAWERSPRGCVDRSPEHGRRGDRSGRPGGRGGVGPVVRTPGLPRPHPRPPATAVQQTIASRTQEYGNSCRTFIVP</sequence>
<feature type="region of interest" description="Disordered" evidence="1">
    <location>
        <begin position="1"/>
        <end position="154"/>
    </location>
</feature>
<name>A0ABM9H2T2_STRGL</name>
<gene>
    <name evidence="2" type="ORF">SGL43_04959</name>
</gene>
<organism evidence="2 3">
    <name type="scientific">Streptomyces globisporus</name>
    <dbReference type="NCBI Taxonomy" id="1908"/>
    <lineage>
        <taxon>Bacteria</taxon>
        <taxon>Bacillati</taxon>
        <taxon>Actinomycetota</taxon>
        <taxon>Actinomycetes</taxon>
        <taxon>Kitasatosporales</taxon>
        <taxon>Streptomycetaceae</taxon>
        <taxon>Streptomyces</taxon>
    </lineage>
</organism>
<reference evidence="2" key="1">
    <citation type="submission" date="2022-03" db="EMBL/GenBank/DDBJ databases">
        <authorList>
            <person name="Leyn A S."/>
        </authorList>
    </citation>
    <scope>NUCLEOTIDE SEQUENCE</scope>
    <source>
        <strain evidence="2">Streptomyces globisporus 4-3</strain>
    </source>
</reference>
<dbReference type="EMBL" id="CAKXYP010000015">
    <property type="protein sequence ID" value="CAH9417911.1"/>
    <property type="molecule type" value="Genomic_DNA"/>
</dbReference>
<evidence type="ECO:0000313" key="3">
    <source>
        <dbReference type="Proteomes" id="UP001154015"/>
    </source>
</evidence>
<proteinExistence type="predicted"/>
<evidence type="ECO:0000313" key="2">
    <source>
        <dbReference type="EMBL" id="CAH9417911.1"/>
    </source>
</evidence>
<protein>
    <submittedName>
        <fullName evidence="2">Uncharacterized protein</fullName>
    </submittedName>
</protein>
<accession>A0ABM9H2T2</accession>
<keyword evidence="3" id="KW-1185">Reference proteome</keyword>
<comment type="caution">
    <text evidence="2">The sequence shown here is derived from an EMBL/GenBank/DDBJ whole genome shotgun (WGS) entry which is preliminary data.</text>
</comment>
<dbReference type="Proteomes" id="UP001154015">
    <property type="component" value="Unassembled WGS sequence"/>
</dbReference>